<evidence type="ECO:0000313" key="2">
    <source>
        <dbReference type="EMBL" id="KAK8508735.1"/>
    </source>
</evidence>
<dbReference type="Proteomes" id="UP001472677">
    <property type="component" value="Unassembled WGS sequence"/>
</dbReference>
<name>A0ABR2BQ96_9ROSI</name>
<sequence length="71" mass="7540">MADIVNAEEKLADQKGGNNVCLVGSGNEEMDGNSDQECPRKNSVTQSGPKLSGVEGTNLVDHMGFDDEIDE</sequence>
<feature type="region of interest" description="Disordered" evidence="1">
    <location>
        <begin position="26"/>
        <end position="71"/>
    </location>
</feature>
<dbReference type="EMBL" id="JBBPBM010000097">
    <property type="protein sequence ID" value="KAK8508735.1"/>
    <property type="molecule type" value="Genomic_DNA"/>
</dbReference>
<evidence type="ECO:0000256" key="1">
    <source>
        <dbReference type="SAM" id="MobiDB-lite"/>
    </source>
</evidence>
<evidence type="ECO:0000313" key="3">
    <source>
        <dbReference type="Proteomes" id="UP001472677"/>
    </source>
</evidence>
<keyword evidence="3" id="KW-1185">Reference proteome</keyword>
<comment type="caution">
    <text evidence="2">The sequence shown here is derived from an EMBL/GenBank/DDBJ whole genome shotgun (WGS) entry which is preliminary data.</text>
</comment>
<proteinExistence type="predicted"/>
<reference evidence="2 3" key="1">
    <citation type="journal article" date="2024" name="G3 (Bethesda)">
        <title>Genome assembly of Hibiscus sabdariffa L. provides insights into metabolisms of medicinal natural products.</title>
        <authorList>
            <person name="Kim T."/>
        </authorList>
    </citation>
    <scope>NUCLEOTIDE SEQUENCE [LARGE SCALE GENOMIC DNA]</scope>
    <source>
        <strain evidence="2">TK-2024</strain>
        <tissue evidence="2">Old leaves</tissue>
    </source>
</reference>
<organism evidence="2 3">
    <name type="scientific">Hibiscus sabdariffa</name>
    <name type="common">roselle</name>
    <dbReference type="NCBI Taxonomy" id="183260"/>
    <lineage>
        <taxon>Eukaryota</taxon>
        <taxon>Viridiplantae</taxon>
        <taxon>Streptophyta</taxon>
        <taxon>Embryophyta</taxon>
        <taxon>Tracheophyta</taxon>
        <taxon>Spermatophyta</taxon>
        <taxon>Magnoliopsida</taxon>
        <taxon>eudicotyledons</taxon>
        <taxon>Gunneridae</taxon>
        <taxon>Pentapetalae</taxon>
        <taxon>rosids</taxon>
        <taxon>malvids</taxon>
        <taxon>Malvales</taxon>
        <taxon>Malvaceae</taxon>
        <taxon>Malvoideae</taxon>
        <taxon>Hibiscus</taxon>
    </lineage>
</organism>
<protein>
    <submittedName>
        <fullName evidence="2">Uncharacterized protein</fullName>
    </submittedName>
</protein>
<accession>A0ABR2BQ96</accession>
<gene>
    <name evidence="2" type="ORF">V6N12_034841</name>
</gene>